<comment type="caution">
    <text evidence="4">The sequence shown here is derived from an EMBL/GenBank/DDBJ whole genome shotgun (WGS) entry which is preliminary data.</text>
</comment>
<dbReference type="EMBL" id="JYFE01000025">
    <property type="protein sequence ID" value="KIT16851.1"/>
    <property type="molecule type" value="Genomic_DNA"/>
</dbReference>
<dbReference type="Pfam" id="PF13439">
    <property type="entry name" value="Glyco_transf_4"/>
    <property type="match status" value="1"/>
</dbReference>
<dbReference type="CDD" id="cd03801">
    <property type="entry name" value="GT4_PimA-like"/>
    <property type="match status" value="1"/>
</dbReference>
<evidence type="ECO:0000313" key="5">
    <source>
        <dbReference type="Proteomes" id="UP000032232"/>
    </source>
</evidence>
<feature type="domain" description="Glycosyltransferase subfamily 4-like N-terminal" evidence="3">
    <location>
        <begin position="19"/>
        <end position="186"/>
    </location>
</feature>
<dbReference type="OrthoDB" id="9790710at2"/>
<gene>
    <name evidence="4" type="primary">pimB</name>
    <name evidence="4" type="ORF">jaqu_13480</name>
</gene>
<dbReference type="Proteomes" id="UP000032232">
    <property type="component" value="Unassembled WGS sequence"/>
</dbReference>
<dbReference type="GO" id="GO:0016757">
    <property type="term" value="F:glycosyltransferase activity"/>
    <property type="evidence" value="ECO:0007669"/>
    <property type="project" value="UniProtKB-KW"/>
</dbReference>
<dbReference type="PANTHER" id="PTHR12526:SF510">
    <property type="entry name" value="D-INOSITOL 3-PHOSPHATE GLYCOSYLTRANSFERASE"/>
    <property type="match status" value="1"/>
</dbReference>
<dbReference type="Pfam" id="PF13692">
    <property type="entry name" value="Glyco_trans_1_4"/>
    <property type="match status" value="1"/>
</dbReference>
<keyword evidence="5" id="KW-1185">Reference proteome</keyword>
<dbReference type="InterPro" id="IPR028098">
    <property type="entry name" value="Glyco_trans_4-like_N"/>
</dbReference>
<dbReference type="RefSeq" id="WP_043918187.1">
    <property type="nucleotide sequence ID" value="NZ_FZPF01000006.1"/>
</dbReference>
<keyword evidence="1 4" id="KW-0328">Glycosyltransferase</keyword>
<dbReference type="SUPFAM" id="SSF53756">
    <property type="entry name" value="UDP-Glycosyltransferase/glycogen phosphorylase"/>
    <property type="match status" value="1"/>
</dbReference>
<proteinExistence type="predicted"/>
<sequence>MRIAYLCTDPGIPVFGTKGASVHVQEVCRAFLRRGMDVTLISPRMEGDVPDGLQGLTRMPLPALPGGDAEGRARALLRQNDTVTEVLAKARPFDMIYERHALFAHAGMEYADATGAPGLLEVNAPLIEESRRHRILPLPGEAEVAARRQFLSARAAIAVSSPVADYVRDFGADRVEVIPNGIDPARFPPTAPADGPFTIGFLGTLRPWHDVATIIDALALMERAEPDARVLIVADGPERAALEAQARDLGVADRVKFTGTVRPKDVPGWLAQMHVGVAPYRASDPFYFSPLKLREYMAAGLPGVVSDVGDLAEAVREGGIAVPPDDAETLARILIALAADPDYRHRLGAAGRAHVLAHHSWDRVAGRVLDLARESRVTAGAA</sequence>
<dbReference type="STRING" id="935700.jaqu_13480"/>
<evidence type="ECO:0000259" key="3">
    <source>
        <dbReference type="Pfam" id="PF13439"/>
    </source>
</evidence>
<reference evidence="4 5" key="1">
    <citation type="submission" date="2015-02" db="EMBL/GenBank/DDBJ databases">
        <title>Genome Sequence of Jannaschia aquimarina DSM28248, a member of the Roseobacter clade.</title>
        <authorList>
            <person name="Voget S."/>
            <person name="Daniel R."/>
        </authorList>
    </citation>
    <scope>NUCLEOTIDE SEQUENCE [LARGE SCALE GENOMIC DNA]</scope>
    <source>
        <strain evidence="4 5">GSW-M26</strain>
    </source>
</reference>
<organism evidence="4 5">
    <name type="scientific">Jannaschia aquimarina</name>
    <dbReference type="NCBI Taxonomy" id="935700"/>
    <lineage>
        <taxon>Bacteria</taxon>
        <taxon>Pseudomonadati</taxon>
        <taxon>Pseudomonadota</taxon>
        <taxon>Alphaproteobacteria</taxon>
        <taxon>Rhodobacterales</taxon>
        <taxon>Roseobacteraceae</taxon>
        <taxon>Jannaschia</taxon>
    </lineage>
</organism>
<evidence type="ECO:0000313" key="4">
    <source>
        <dbReference type="EMBL" id="KIT16851.1"/>
    </source>
</evidence>
<evidence type="ECO:0000256" key="1">
    <source>
        <dbReference type="ARBA" id="ARBA00022676"/>
    </source>
</evidence>
<dbReference type="PATRIC" id="fig|935700.4.peg.1402"/>
<dbReference type="EC" id="2.4.1.57" evidence="4"/>
<evidence type="ECO:0000256" key="2">
    <source>
        <dbReference type="ARBA" id="ARBA00022679"/>
    </source>
</evidence>
<protein>
    <submittedName>
        <fullName evidence="4">PimB protein</fullName>
        <ecNumber evidence="4">2.4.1.57</ecNumber>
    </submittedName>
</protein>
<dbReference type="Gene3D" id="3.40.50.2000">
    <property type="entry name" value="Glycogen Phosphorylase B"/>
    <property type="match status" value="2"/>
</dbReference>
<keyword evidence="2 4" id="KW-0808">Transferase</keyword>
<name>A0A0D1EIX1_9RHOB</name>
<dbReference type="AlphaFoldDB" id="A0A0D1EIX1"/>
<accession>A0A0D1EIX1</accession>
<dbReference type="PANTHER" id="PTHR12526">
    <property type="entry name" value="GLYCOSYLTRANSFERASE"/>
    <property type="match status" value="1"/>
</dbReference>